<evidence type="ECO:0000313" key="9">
    <source>
        <dbReference type="Proteomes" id="UP000317648"/>
    </source>
</evidence>
<dbReference type="InterPro" id="IPR007341">
    <property type="entry name" value="Transgly_assoc"/>
</dbReference>
<keyword evidence="6 7" id="KW-0472">Membrane</keyword>
<feature type="transmembrane region" description="Helical" evidence="7">
    <location>
        <begin position="43"/>
        <end position="63"/>
    </location>
</feature>
<reference evidence="8 9" key="1">
    <citation type="submission" date="2019-02" db="EMBL/GenBank/DDBJ databases">
        <title>Deep-cultivation of Planctomycetes and their phenomic and genomic characterization uncovers novel biology.</title>
        <authorList>
            <person name="Wiegand S."/>
            <person name="Jogler M."/>
            <person name="Boedeker C."/>
            <person name="Pinto D."/>
            <person name="Vollmers J."/>
            <person name="Rivas-Marin E."/>
            <person name="Kohn T."/>
            <person name="Peeters S.H."/>
            <person name="Heuer A."/>
            <person name="Rast P."/>
            <person name="Oberbeckmann S."/>
            <person name="Bunk B."/>
            <person name="Jeske O."/>
            <person name="Meyerdierks A."/>
            <person name="Storesund J.E."/>
            <person name="Kallscheuer N."/>
            <person name="Luecker S."/>
            <person name="Lage O.M."/>
            <person name="Pohl T."/>
            <person name="Merkel B.J."/>
            <person name="Hornburger P."/>
            <person name="Mueller R.-W."/>
            <person name="Bruemmer F."/>
            <person name="Labrenz M."/>
            <person name="Spormann A.M."/>
            <person name="Op den Camp H."/>
            <person name="Overmann J."/>
            <person name="Amann R."/>
            <person name="Jetten M.S.M."/>
            <person name="Mascher T."/>
            <person name="Medema M.H."/>
            <person name="Devos D.P."/>
            <person name="Kaster A.-K."/>
            <person name="Ovreas L."/>
            <person name="Rohde M."/>
            <person name="Galperin M.Y."/>
            <person name="Jogler C."/>
        </authorList>
    </citation>
    <scope>NUCLEOTIDE SEQUENCE [LARGE SCALE GENOMIC DNA]</scope>
    <source>
        <strain evidence="8 9">Pla85_3_4</strain>
    </source>
</reference>
<proteinExistence type="inferred from homology"/>
<dbReference type="OrthoDB" id="9811343at2"/>
<feature type="transmembrane region" description="Helical" evidence="7">
    <location>
        <begin position="75"/>
        <end position="101"/>
    </location>
</feature>
<keyword evidence="3" id="KW-1003">Cell membrane</keyword>
<dbReference type="GO" id="GO:0005886">
    <property type="term" value="C:plasma membrane"/>
    <property type="evidence" value="ECO:0007669"/>
    <property type="project" value="UniProtKB-SubCell"/>
</dbReference>
<feature type="transmembrane region" description="Helical" evidence="7">
    <location>
        <begin position="12"/>
        <end position="31"/>
    </location>
</feature>
<evidence type="ECO:0000256" key="2">
    <source>
        <dbReference type="ARBA" id="ARBA00011006"/>
    </source>
</evidence>
<sequence>MTSVEFGQHFQQWGELLLLWVGFGTLVGLMAKAIMPGRDPGGSLATLLMGIGGAVIGCGVLTYCYEGVKVSPISPAGFCVATAGAFMILFFYRLLAGYWFIEGDEITRRSVRRRRGRRWYEAGE</sequence>
<evidence type="ECO:0000256" key="6">
    <source>
        <dbReference type="ARBA" id="ARBA00023136"/>
    </source>
</evidence>
<comment type="subcellular location">
    <subcellularLocation>
        <location evidence="1">Cell membrane</location>
        <topology evidence="1">Multi-pass membrane protein</topology>
    </subcellularLocation>
</comment>
<dbReference type="Proteomes" id="UP000317648">
    <property type="component" value="Chromosome"/>
</dbReference>
<organism evidence="8 9">
    <name type="scientific">Lignipirellula cremea</name>
    <dbReference type="NCBI Taxonomy" id="2528010"/>
    <lineage>
        <taxon>Bacteria</taxon>
        <taxon>Pseudomonadati</taxon>
        <taxon>Planctomycetota</taxon>
        <taxon>Planctomycetia</taxon>
        <taxon>Pirellulales</taxon>
        <taxon>Pirellulaceae</taxon>
        <taxon>Lignipirellula</taxon>
    </lineage>
</organism>
<evidence type="ECO:0000256" key="4">
    <source>
        <dbReference type="ARBA" id="ARBA00022692"/>
    </source>
</evidence>
<dbReference type="AlphaFoldDB" id="A0A518E2V2"/>
<evidence type="ECO:0000313" key="8">
    <source>
        <dbReference type="EMBL" id="QDU98421.1"/>
    </source>
</evidence>
<evidence type="ECO:0000256" key="5">
    <source>
        <dbReference type="ARBA" id="ARBA00022989"/>
    </source>
</evidence>
<dbReference type="RefSeq" id="WP_145057660.1">
    <property type="nucleotide sequence ID" value="NZ_CP036433.1"/>
</dbReference>
<evidence type="ECO:0008006" key="10">
    <source>
        <dbReference type="Google" id="ProtNLM"/>
    </source>
</evidence>
<keyword evidence="5 7" id="KW-1133">Transmembrane helix</keyword>
<comment type="similarity">
    <text evidence="2">Belongs to the UPF0410 family.</text>
</comment>
<dbReference type="KEGG" id="lcre:Pla8534_62890"/>
<dbReference type="PANTHER" id="PTHR33884:SF3">
    <property type="entry name" value="UPF0410 PROTEIN YMGE"/>
    <property type="match status" value="1"/>
</dbReference>
<accession>A0A518E2V2</accession>
<gene>
    <name evidence="8" type="ORF">Pla8534_62890</name>
</gene>
<dbReference type="EMBL" id="CP036433">
    <property type="protein sequence ID" value="QDU98421.1"/>
    <property type="molecule type" value="Genomic_DNA"/>
</dbReference>
<evidence type="ECO:0000256" key="1">
    <source>
        <dbReference type="ARBA" id="ARBA00004651"/>
    </source>
</evidence>
<keyword evidence="9" id="KW-1185">Reference proteome</keyword>
<evidence type="ECO:0000256" key="3">
    <source>
        <dbReference type="ARBA" id="ARBA00022475"/>
    </source>
</evidence>
<protein>
    <recommendedName>
        <fullName evidence="10">Transglycosylase associated protein</fullName>
    </recommendedName>
</protein>
<name>A0A518E2V2_9BACT</name>
<keyword evidence="4 7" id="KW-0812">Transmembrane</keyword>
<evidence type="ECO:0000256" key="7">
    <source>
        <dbReference type="SAM" id="Phobius"/>
    </source>
</evidence>
<dbReference type="PANTHER" id="PTHR33884">
    <property type="entry name" value="UPF0410 PROTEIN YMGE"/>
    <property type="match status" value="1"/>
</dbReference>